<proteinExistence type="predicted"/>
<dbReference type="EMBL" id="JAGIZQ010000002">
    <property type="protein sequence ID" value="KAH6640573.1"/>
    <property type="molecule type" value="Genomic_DNA"/>
</dbReference>
<dbReference type="Proteomes" id="UP000724584">
    <property type="component" value="Unassembled WGS sequence"/>
</dbReference>
<name>A0ACB7PG40_9PEZI</name>
<accession>A0ACB7PG40</accession>
<protein>
    <submittedName>
        <fullName evidence="1">Uncharacterized protein</fullName>
    </submittedName>
</protein>
<sequence>MRVESRTFYLEIAHGLTVRLLLLLWGATCRAVLLKVDLRDIQWAQLPHQQKNPAGGSYLWSWKFDGSRFINARCAWGHPFDENEALECSVKKQTTLGRQRHHRT</sequence>
<keyword evidence="2" id="KW-1185">Reference proteome</keyword>
<comment type="caution">
    <text evidence="1">The sequence shown here is derived from an EMBL/GenBank/DDBJ whole genome shotgun (WGS) entry which is preliminary data.</text>
</comment>
<reference evidence="1 2" key="1">
    <citation type="journal article" date="2021" name="Nat. Commun.">
        <title>Genetic determinants of endophytism in the Arabidopsis root mycobiome.</title>
        <authorList>
            <person name="Mesny F."/>
            <person name="Miyauchi S."/>
            <person name="Thiergart T."/>
            <person name="Pickel B."/>
            <person name="Atanasova L."/>
            <person name="Karlsson M."/>
            <person name="Huettel B."/>
            <person name="Barry K.W."/>
            <person name="Haridas S."/>
            <person name="Chen C."/>
            <person name="Bauer D."/>
            <person name="Andreopoulos W."/>
            <person name="Pangilinan J."/>
            <person name="LaButti K."/>
            <person name="Riley R."/>
            <person name="Lipzen A."/>
            <person name="Clum A."/>
            <person name="Drula E."/>
            <person name="Henrissat B."/>
            <person name="Kohler A."/>
            <person name="Grigoriev I.V."/>
            <person name="Martin F.M."/>
            <person name="Hacquard S."/>
        </authorList>
    </citation>
    <scope>NUCLEOTIDE SEQUENCE [LARGE SCALE GENOMIC DNA]</scope>
    <source>
        <strain evidence="1 2">MPI-SDFR-AT-0079</strain>
    </source>
</reference>
<organism evidence="1 2">
    <name type="scientific">Chaetomium tenue</name>
    <dbReference type="NCBI Taxonomy" id="1854479"/>
    <lineage>
        <taxon>Eukaryota</taxon>
        <taxon>Fungi</taxon>
        <taxon>Dikarya</taxon>
        <taxon>Ascomycota</taxon>
        <taxon>Pezizomycotina</taxon>
        <taxon>Sordariomycetes</taxon>
        <taxon>Sordariomycetidae</taxon>
        <taxon>Sordariales</taxon>
        <taxon>Chaetomiaceae</taxon>
        <taxon>Chaetomium</taxon>
    </lineage>
</organism>
<evidence type="ECO:0000313" key="2">
    <source>
        <dbReference type="Proteomes" id="UP000724584"/>
    </source>
</evidence>
<evidence type="ECO:0000313" key="1">
    <source>
        <dbReference type="EMBL" id="KAH6640573.1"/>
    </source>
</evidence>
<gene>
    <name evidence="1" type="ORF">F5144DRAFT_560888</name>
</gene>